<sequence length="228" mass="25591">MAPLQLGIVLYDFQLLDVAGPVDLLISGSKKMLSTINRDGFIPDDMVDQGIDINFHYIAPTMDTVTTLMSGFKLQPTTTFEECPKLDAILLGGPGPDFWNNIPDSYREFLHRKVDEVQYFFTTCTGAIVAAKAGLLRGKRATTNSEFLDYIKEECPDTTWETARWVIDGKFWTAGGAFAGIDMFEHWLEGRRSDAVVTLSRSSLAYQPRDINGKEIRELGPRWVIGRN</sequence>
<dbReference type="InterPro" id="IPR002818">
    <property type="entry name" value="DJ-1/PfpI"/>
</dbReference>
<dbReference type="Pfam" id="PF01965">
    <property type="entry name" value="DJ-1_PfpI"/>
    <property type="match status" value="1"/>
</dbReference>
<dbReference type="AlphaFoldDB" id="A0A5N6UQ91"/>
<organism evidence="2 3">
    <name type="scientific">Aspergillus tamarii</name>
    <dbReference type="NCBI Taxonomy" id="41984"/>
    <lineage>
        <taxon>Eukaryota</taxon>
        <taxon>Fungi</taxon>
        <taxon>Dikarya</taxon>
        <taxon>Ascomycota</taxon>
        <taxon>Pezizomycotina</taxon>
        <taxon>Eurotiomycetes</taxon>
        <taxon>Eurotiomycetidae</taxon>
        <taxon>Eurotiales</taxon>
        <taxon>Aspergillaceae</taxon>
        <taxon>Aspergillus</taxon>
        <taxon>Aspergillus subgen. Circumdati</taxon>
    </lineage>
</organism>
<reference evidence="2 3" key="1">
    <citation type="submission" date="2019-04" db="EMBL/GenBank/DDBJ databases">
        <title>Friends and foes A comparative genomics study of 23 Aspergillus species from section Flavi.</title>
        <authorList>
            <consortium name="DOE Joint Genome Institute"/>
            <person name="Kjaerbolling I."/>
            <person name="Vesth T."/>
            <person name="Frisvad J.C."/>
            <person name="Nybo J.L."/>
            <person name="Theobald S."/>
            <person name="Kildgaard S."/>
            <person name="Isbrandt T."/>
            <person name="Kuo A."/>
            <person name="Sato A."/>
            <person name="Lyhne E.K."/>
            <person name="Kogle M.E."/>
            <person name="Wiebenga A."/>
            <person name="Kun R.S."/>
            <person name="Lubbers R.J."/>
            <person name="Makela M.R."/>
            <person name="Barry K."/>
            <person name="Chovatia M."/>
            <person name="Clum A."/>
            <person name="Daum C."/>
            <person name="Haridas S."/>
            <person name="He G."/>
            <person name="LaButti K."/>
            <person name="Lipzen A."/>
            <person name="Mondo S."/>
            <person name="Riley R."/>
            <person name="Salamov A."/>
            <person name="Simmons B.A."/>
            <person name="Magnuson J.K."/>
            <person name="Henrissat B."/>
            <person name="Mortensen U.H."/>
            <person name="Larsen T.O."/>
            <person name="Devries R.P."/>
            <person name="Grigoriev I.V."/>
            <person name="Machida M."/>
            <person name="Baker S.E."/>
            <person name="Andersen M.R."/>
        </authorList>
    </citation>
    <scope>NUCLEOTIDE SEQUENCE [LARGE SCALE GENOMIC DNA]</scope>
    <source>
        <strain evidence="2 3">CBS 117626</strain>
    </source>
</reference>
<keyword evidence="3" id="KW-1185">Reference proteome</keyword>
<dbReference type="InterPro" id="IPR029062">
    <property type="entry name" value="Class_I_gatase-like"/>
</dbReference>
<dbReference type="Proteomes" id="UP000326950">
    <property type="component" value="Unassembled WGS sequence"/>
</dbReference>
<dbReference type="InterPro" id="IPR052158">
    <property type="entry name" value="INH-QAR"/>
</dbReference>
<evidence type="ECO:0000313" key="2">
    <source>
        <dbReference type="EMBL" id="KAE8160797.1"/>
    </source>
</evidence>
<dbReference type="CDD" id="cd03139">
    <property type="entry name" value="GATase1_PfpI_2"/>
    <property type="match status" value="1"/>
</dbReference>
<dbReference type="EMBL" id="ML738652">
    <property type="protein sequence ID" value="KAE8160797.1"/>
    <property type="molecule type" value="Genomic_DNA"/>
</dbReference>
<dbReference type="OrthoDB" id="543156at2759"/>
<accession>A0A5N6UQ91</accession>
<dbReference type="Gene3D" id="3.40.50.880">
    <property type="match status" value="1"/>
</dbReference>
<gene>
    <name evidence="2" type="ORF">BDV40DRAFT_204525</name>
</gene>
<dbReference type="SUPFAM" id="SSF52317">
    <property type="entry name" value="Class I glutamine amidotransferase-like"/>
    <property type="match status" value="1"/>
</dbReference>
<feature type="domain" description="DJ-1/PfpI" evidence="1">
    <location>
        <begin position="52"/>
        <end position="187"/>
    </location>
</feature>
<dbReference type="PANTHER" id="PTHR43130:SF7">
    <property type="entry name" value="DJ-1_PFPI DOMAIN-CONTAINING PROTEIN"/>
    <property type="match status" value="1"/>
</dbReference>
<name>A0A5N6UQ91_ASPTM</name>
<keyword evidence="2" id="KW-0315">Glutamine amidotransferase</keyword>
<keyword evidence="2" id="KW-0808">Transferase</keyword>
<protein>
    <submittedName>
        <fullName evidence="2">Class I glutamine amidotransferase-like protein</fullName>
    </submittedName>
</protein>
<evidence type="ECO:0000313" key="3">
    <source>
        <dbReference type="Proteomes" id="UP000326950"/>
    </source>
</evidence>
<dbReference type="GO" id="GO:0016740">
    <property type="term" value="F:transferase activity"/>
    <property type="evidence" value="ECO:0007669"/>
    <property type="project" value="UniProtKB-KW"/>
</dbReference>
<dbReference type="PANTHER" id="PTHR43130">
    <property type="entry name" value="ARAC-FAMILY TRANSCRIPTIONAL REGULATOR"/>
    <property type="match status" value="1"/>
</dbReference>
<evidence type="ECO:0000259" key="1">
    <source>
        <dbReference type="Pfam" id="PF01965"/>
    </source>
</evidence>
<proteinExistence type="predicted"/>